<evidence type="ECO:0000256" key="2">
    <source>
        <dbReference type="SAM" id="MobiDB-lite"/>
    </source>
</evidence>
<dbReference type="GO" id="GO:0004672">
    <property type="term" value="F:protein kinase activity"/>
    <property type="evidence" value="ECO:0007669"/>
    <property type="project" value="InterPro"/>
</dbReference>
<reference evidence="4" key="1">
    <citation type="submission" date="2021-02" db="EMBL/GenBank/DDBJ databases">
        <title>Psilocybe cubensis genome.</title>
        <authorList>
            <person name="Mckernan K.J."/>
            <person name="Crawford S."/>
            <person name="Trippe A."/>
            <person name="Kane L.T."/>
            <person name="Mclaughlin S."/>
        </authorList>
    </citation>
    <scope>NUCLEOTIDE SEQUENCE [LARGE SCALE GENOMIC DNA]</scope>
    <source>
        <strain evidence="4">MGC-MH-2018</strain>
    </source>
</reference>
<comment type="similarity">
    <text evidence="1">Belongs to the protein kinase superfamily. STE Ser/Thr protein kinase family. STE20 subfamily.</text>
</comment>
<organism evidence="4">
    <name type="scientific">Psilocybe cubensis</name>
    <name type="common">Psychedelic mushroom</name>
    <name type="synonym">Stropharia cubensis</name>
    <dbReference type="NCBI Taxonomy" id="181762"/>
    <lineage>
        <taxon>Eukaryota</taxon>
        <taxon>Fungi</taxon>
        <taxon>Dikarya</taxon>
        <taxon>Basidiomycota</taxon>
        <taxon>Agaricomycotina</taxon>
        <taxon>Agaricomycetes</taxon>
        <taxon>Agaricomycetidae</taxon>
        <taxon>Agaricales</taxon>
        <taxon>Agaricineae</taxon>
        <taxon>Strophariaceae</taxon>
        <taxon>Psilocybe</taxon>
    </lineage>
</organism>
<feature type="region of interest" description="Disordered" evidence="2">
    <location>
        <begin position="551"/>
        <end position="637"/>
    </location>
</feature>
<dbReference type="EMBL" id="JAFIQS010000001">
    <property type="protein sequence ID" value="KAG5174500.1"/>
    <property type="molecule type" value="Genomic_DNA"/>
</dbReference>
<dbReference type="GO" id="GO:0043539">
    <property type="term" value="F:protein serine/threonine kinase activator activity"/>
    <property type="evidence" value="ECO:0007669"/>
    <property type="project" value="InterPro"/>
</dbReference>
<sequence>MSFADGLPLKSTAQAASVQDAMKTAAQKFIGAVEDEWQLYSDCAKDYTIGAPIGFGASSIVYAATYHPSPKPSPNVPKNKAAKGIPCALKVLDLDSLPPRSLQLLQRETTLMSLSKHPNVLRVRGSWMDGHKLYIALRLMNKGSAADVMRYGWPGGMEEDVVRCILAQALKGLNYLHINGFIHRDVKAANLLIDDDGTVLLGDLGVAADLSEDTSRSSNPASRPYSVTATAALPQARSVSATSNGKRGVLFDGTPPVLQRPTIGKRKSFVGTPCWMAPELIQGKQYDSAADIWSFGITALELTQGRPPRSRESPQRVLLKTIQEDSPTLDREGGVYKYSRAFKEVVDSCLVKDPSKRPTAEELLQTPFFKAAKKQTYLINTILKDLPPLAQRQERRAAPPVLSASSIASWDFATTLNSPTTSVYRRHALEDLAVSEDGVINDDRISSRHQSRLVSWGTNNEVPVTVNQNEPIAESAFVPSSSPSTSTSSVQSSDLEPSPSSTPPSSSAPSSYTSPSEIEHRLQAASAAENNNSPLTSINEYNREPTLVGLNSVLPKSTSTPQDKVSNNKYSGSPGPNLWNRWKNNTKGSPSRTDLSDGDLTPRKEKEKGKGMFSNAGRSILSRASSRSLTSGLKGDK</sequence>
<accession>A0A8H8CR06</accession>
<protein>
    <recommendedName>
        <fullName evidence="3">Protein kinase domain-containing protein</fullName>
    </recommendedName>
</protein>
<dbReference type="Pfam" id="PF00069">
    <property type="entry name" value="Pkinase"/>
    <property type="match status" value="2"/>
</dbReference>
<feature type="domain" description="Protein kinase" evidence="3">
    <location>
        <begin position="47"/>
        <end position="369"/>
    </location>
</feature>
<proteinExistence type="inferred from homology"/>
<dbReference type="SUPFAM" id="SSF56112">
    <property type="entry name" value="Protein kinase-like (PK-like)"/>
    <property type="match status" value="1"/>
</dbReference>
<dbReference type="PANTHER" id="PTHR48014">
    <property type="entry name" value="SERINE/THREONINE-PROTEIN KINASE FRAY2"/>
    <property type="match status" value="1"/>
</dbReference>
<feature type="compositionally biased region" description="Low complexity" evidence="2">
    <location>
        <begin position="478"/>
        <end position="516"/>
    </location>
</feature>
<evidence type="ECO:0000256" key="1">
    <source>
        <dbReference type="ARBA" id="ARBA00008874"/>
    </source>
</evidence>
<dbReference type="SMART" id="SM00220">
    <property type="entry name" value="S_TKc"/>
    <property type="match status" value="1"/>
</dbReference>
<dbReference type="InterPro" id="IPR011009">
    <property type="entry name" value="Kinase-like_dom_sf"/>
</dbReference>
<dbReference type="AlphaFoldDB" id="A0A8H8CR06"/>
<feature type="compositionally biased region" description="Polar residues" evidence="2">
    <location>
        <begin position="528"/>
        <end position="539"/>
    </location>
</feature>
<dbReference type="PANTHER" id="PTHR48014:SF21">
    <property type="entry name" value="SERINE_THREONINE-PROTEIN KINASE FRAY2"/>
    <property type="match status" value="1"/>
</dbReference>
<dbReference type="Gene3D" id="1.10.510.10">
    <property type="entry name" value="Transferase(Phosphotransferase) domain 1"/>
    <property type="match status" value="2"/>
</dbReference>
<feature type="compositionally biased region" description="Basic and acidic residues" evidence="2">
    <location>
        <begin position="600"/>
        <end position="610"/>
    </location>
</feature>
<gene>
    <name evidence="4" type="ORF">JR316_001159</name>
</gene>
<feature type="compositionally biased region" description="Polar residues" evidence="2">
    <location>
        <begin position="582"/>
        <end position="593"/>
    </location>
</feature>
<dbReference type="InterPro" id="IPR047173">
    <property type="entry name" value="STRAD_A/B-like"/>
</dbReference>
<dbReference type="PROSITE" id="PS50011">
    <property type="entry name" value="PROTEIN_KINASE_DOM"/>
    <property type="match status" value="1"/>
</dbReference>
<feature type="region of interest" description="Disordered" evidence="2">
    <location>
        <begin position="475"/>
        <end position="539"/>
    </location>
</feature>
<feature type="compositionally biased region" description="Low complexity" evidence="2">
    <location>
        <begin position="618"/>
        <end position="637"/>
    </location>
</feature>
<evidence type="ECO:0000259" key="3">
    <source>
        <dbReference type="PROSITE" id="PS50011"/>
    </source>
</evidence>
<dbReference type="InterPro" id="IPR008271">
    <property type="entry name" value="Ser/Thr_kinase_AS"/>
</dbReference>
<dbReference type="GO" id="GO:0005524">
    <property type="term" value="F:ATP binding"/>
    <property type="evidence" value="ECO:0007669"/>
    <property type="project" value="InterPro"/>
</dbReference>
<dbReference type="InterPro" id="IPR000719">
    <property type="entry name" value="Prot_kinase_dom"/>
</dbReference>
<evidence type="ECO:0000313" key="4">
    <source>
        <dbReference type="EMBL" id="KAG5174500.1"/>
    </source>
</evidence>
<comment type="caution">
    <text evidence="4">The sequence shown here is derived from an EMBL/GenBank/DDBJ whole genome shotgun (WGS) entry which is preliminary data.</text>
</comment>
<dbReference type="PROSITE" id="PS00108">
    <property type="entry name" value="PROTEIN_KINASE_ST"/>
    <property type="match status" value="1"/>
</dbReference>
<feature type="compositionally biased region" description="Polar residues" evidence="2">
    <location>
        <begin position="554"/>
        <end position="571"/>
    </location>
</feature>
<name>A0A8H8CR06_PSICU</name>